<feature type="region of interest" description="Disordered" evidence="1">
    <location>
        <begin position="35"/>
        <end position="151"/>
    </location>
</feature>
<evidence type="ECO:0000313" key="6">
    <source>
        <dbReference type="Proteomes" id="UP001597041"/>
    </source>
</evidence>
<proteinExistence type="predicted"/>
<feature type="domain" description="Excalibur calcium-binding" evidence="4">
    <location>
        <begin position="27"/>
        <end position="64"/>
    </location>
</feature>
<gene>
    <name evidence="5" type="ORF">ACFQ19_06550</name>
</gene>
<evidence type="ECO:0000313" key="5">
    <source>
        <dbReference type="EMBL" id="MFD1065679.1"/>
    </source>
</evidence>
<accession>A0ABW3NDD8</accession>
<keyword evidence="3" id="KW-0732">Signal</keyword>
<feature type="signal peptide" evidence="3">
    <location>
        <begin position="1"/>
        <end position="26"/>
    </location>
</feature>
<keyword evidence="2" id="KW-1133">Transmembrane helix</keyword>
<protein>
    <submittedName>
        <fullName evidence="5">Excalibur calcium-binding domain-containing protein</fullName>
    </submittedName>
</protein>
<dbReference type="Proteomes" id="UP001597041">
    <property type="component" value="Unassembled WGS sequence"/>
</dbReference>
<dbReference type="SMART" id="SM00894">
    <property type="entry name" value="Excalibur"/>
    <property type="match status" value="1"/>
</dbReference>
<dbReference type="InterPro" id="IPR008613">
    <property type="entry name" value="Excalibur_Ca-bd_domain"/>
</dbReference>
<keyword evidence="6" id="KW-1185">Reference proteome</keyword>
<evidence type="ECO:0000256" key="1">
    <source>
        <dbReference type="SAM" id="MobiDB-lite"/>
    </source>
</evidence>
<evidence type="ECO:0000256" key="3">
    <source>
        <dbReference type="SAM" id="SignalP"/>
    </source>
</evidence>
<sequence length="175" mass="18110">MKRTRLTLVAFLSVLLMFGTAQSVFAADKNCSDFETQQEAQEHYDADPSDPDGLDRDNDGIACESLPGGDSASSDSEASEPADEPAESEDNNTSADESSSSEDAATSNEDTASSDDAATTEEETTSSEDTATSEETTATEEDGGDLPDTATALPLGILGGLGAMILGGLGLRKRQ</sequence>
<feature type="transmembrane region" description="Helical" evidence="2">
    <location>
        <begin position="152"/>
        <end position="171"/>
    </location>
</feature>
<feature type="compositionally biased region" description="Acidic residues" evidence="1">
    <location>
        <begin position="77"/>
        <end position="90"/>
    </location>
</feature>
<dbReference type="RefSeq" id="WP_379591271.1">
    <property type="nucleotide sequence ID" value="NZ_JBHTKK010000005.1"/>
</dbReference>
<feature type="compositionally biased region" description="Low complexity" evidence="1">
    <location>
        <begin position="127"/>
        <end position="136"/>
    </location>
</feature>
<feature type="compositionally biased region" description="Low complexity" evidence="1">
    <location>
        <begin position="91"/>
        <end position="117"/>
    </location>
</feature>
<feature type="chain" id="PRO_5046597208" evidence="3">
    <location>
        <begin position="27"/>
        <end position="175"/>
    </location>
</feature>
<keyword evidence="2" id="KW-0812">Transmembrane</keyword>
<dbReference type="Pfam" id="PF05901">
    <property type="entry name" value="Excalibur"/>
    <property type="match status" value="1"/>
</dbReference>
<comment type="caution">
    <text evidence="5">The sequence shown here is derived from an EMBL/GenBank/DDBJ whole genome shotgun (WGS) entry which is preliminary data.</text>
</comment>
<evidence type="ECO:0000259" key="4">
    <source>
        <dbReference type="SMART" id="SM00894"/>
    </source>
</evidence>
<dbReference type="EMBL" id="JBHTKK010000005">
    <property type="protein sequence ID" value="MFD1065679.1"/>
    <property type="molecule type" value="Genomic_DNA"/>
</dbReference>
<evidence type="ECO:0000256" key="2">
    <source>
        <dbReference type="SAM" id="Phobius"/>
    </source>
</evidence>
<organism evidence="5 6">
    <name type="scientific">Oceanobacillus locisalsi</name>
    <dbReference type="NCBI Taxonomy" id="546107"/>
    <lineage>
        <taxon>Bacteria</taxon>
        <taxon>Bacillati</taxon>
        <taxon>Bacillota</taxon>
        <taxon>Bacilli</taxon>
        <taxon>Bacillales</taxon>
        <taxon>Bacillaceae</taxon>
        <taxon>Oceanobacillus</taxon>
    </lineage>
</organism>
<name>A0ABW3NDD8_9BACI</name>
<reference evidence="6" key="1">
    <citation type="journal article" date="2019" name="Int. J. Syst. Evol. Microbiol.">
        <title>The Global Catalogue of Microorganisms (GCM) 10K type strain sequencing project: providing services to taxonomists for standard genome sequencing and annotation.</title>
        <authorList>
            <consortium name="The Broad Institute Genomics Platform"/>
            <consortium name="The Broad Institute Genome Sequencing Center for Infectious Disease"/>
            <person name="Wu L."/>
            <person name="Ma J."/>
        </authorList>
    </citation>
    <scope>NUCLEOTIDE SEQUENCE [LARGE SCALE GENOMIC DNA]</scope>
    <source>
        <strain evidence="6">CCUG 56608</strain>
    </source>
</reference>
<keyword evidence="2" id="KW-0472">Membrane</keyword>